<dbReference type="GO" id="GO:0051213">
    <property type="term" value="F:dioxygenase activity"/>
    <property type="evidence" value="ECO:0007669"/>
    <property type="project" value="UniProtKB-KW"/>
</dbReference>
<dbReference type="SUPFAM" id="SSF51197">
    <property type="entry name" value="Clavaminate synthase-like"/>
    <property type="match status" value="1"/>
</dbReference>
<dbReference type="OrthoDB" id="28127at2759"/>
<evidence type="ECO:0000256" key="1">
    <source>
        <dbReference type="ARBA" id="ARBA00001954"/>
    </source>
</evidence>
<dbReference type="Proteomes" id="UP001652661">
    <property type="component" value="Chromosome X"/>
</dbReference>
<dbReference type="GO" id="GO:0006974">
    <property type="term" value="P:DNA damage response"/>
    <property type="evidence" value="ECO:0007669"/>
    <property type="project" value="InterPro"/>
</dbReference>
<protein>
    <submittedName>
        <fullName evidence="3">Alpha-ketoglutarate-dependent dioxygenase alkB homolog 7, mitochondrial</fullName>
    </submittedName>
</protein>
<dbReference type="PANTHER" id="PTHR21052:SF0">
    <property type="entry name" value="ALPHA-KETOGLUTARATE-DEPENDENT DIOXYGENASE ALKB HOMOLOG 7, MITOCHONDRIAL"/>
    <property type="match status" value="1"/>
</dbReference>
<organism evidence="2 3">
    <name type="scientific">Drosophila kikkawai</name>
    <name type="common">Fruit fly</name>
    <dbReference type="NCBI Taxonomy" id="30033"/>
    <lineage>
        <taxon>Eukaryota</taxon>
        <taxon>Metazoa</taxon>
        <taxon>Ecdysozoa</taxon>
        <taxon>Arthropoda</taxon>
        <taxon>Hexapoda</taxon>
        <taxon>Insecta</taxon>
        <taxon>Pterygota</taxon>
        <taxon>Neoptera</taxon>
        <taxon>Endopterygota</taxon>
        <taxon>Diptera</taxon>
        <taxon>Brachycera</taxon>
        <taxon>Muscomorpha</taxon>
        <taxon>Ephydroidea</taxon>
        <taxon>Drosophilidae</taxon>
        <taxon>Drosophila</taxon>
        <taxon>Sophophora</taxon>
    </lineage>
</organism>
<dbReference type="GO" id="GO:0005759">
    <property type="term" value="C:mitochondrial matrix"/>
    <property type="evidence" value="ECO:0007669"/>
    <property type="project" value="TreeGrafter"/>
</dbReference>
<dbReference type="Gene3D" id="2.60.120.590">
    <property type="entry name" value="Alpha-ketoglutarate-dependent dioxygenase AlkB-like"/>
    <property type="match status" value="1"/>
</dbReference>
<dbReference type="AlphaFoldDB" id="A0A6P4J1S9"/>
<sequence>MQSINMLFLGKGRGLRRLSLMHFSGQWTLLEKQEFEADMRIIKDFVSEHEELGLIQEIEPHLKRLPYESSHWDDAIHGYRESERRDWSLANRSVLARISGSAFKGKVMPHVHILDLAEEGVIKPHVDSVRFCGDTIAGLSLLSDCVMRLVKVSAKESERRVADLLLPRRSLYVMSQVARYQFTHEVLAGDESWFENDRVVKRRRLSVICRNEP</sequence>
<dbReference type="GO" id="GO:0006631">
    <property type="term" value="P:fatty acid metabolic process"/>
    <property type="evidence" value="ECO:0007669"/>
    <property type="project" value="TreeGrafter"/>
</dbReference>
<keyword evidence="3" id="KW-0560">Oxidoreductase</keyword>
<accession>A0A6P4J1S9</accession>
<name>A0A6P4J1S9_DROKI</name>
<dbReference type="InterPro" id="IPR037151">
    <property type="entry name" value="AlkB-like_sf"/>
</dbReference>
<evidence type="ECO:0000313" key="2">
    <source>
        <dbReference type="Proteomes" id="UP001652661"/>
    </source>
</evidence>
<gene>
    <name evidence="3" type="primary">LOC108079448</name>
</gene>
<dbReference type="InterPro" id="IPR032870">
    <property type="entry name" value="ALKBH7-like"/>
</dbReference>
<proteinExistence type="predicted"/>
<evidence type="ECO:0000313" key="3">
    <source>
        <dbReference type="RefSeq" id="XP_017029271.1"/>
    </source>
</evidence>
<keyword evidence="2" id="KW-1185">Reference proteome</keyword>
<dbReference type="RefSeq" id="XP_017029271.1">
    <property type="nucleotide sequence ID" value="XM_017173782.3"/>
</dbReference>
<dbReference type="GeneID" id="108079448"/>
<reference evidence="3" key="1">
    <citation type="submission" date="2025-08" db="UniProtKB">
        <authorList>
            <consortium name="RefSeq"/>
        </authorList>
    </citation>
    <scope>IDENTIFICATION</scope>
    <source>
        <strain evidence="3">14028-0561.14</strain>
        <tissue evidence="3">Whole fly</tissue>
    </source>
</reference>
<dbReference type="PANTHER" id="PTHR21052">
    <property type="entry name" value="SPERMATOGENESIS ASSOCIATED 11-RELATED"/>
    <property type="match status" value="1"/>
</dbReference>
<comment type="cofactor">
    <cofactor evidence="1">
        <name>Fe(2+)</name>
        <dbReference type="ChEBI" id="CHEBI:29033"/>
    </cofactor>
</comment>
<keyword evidence="3" id="KW-0223">Dioxygenase</keyword>